<feature type="region of interest" description="Disordered" evidence="6">
    <location>
        <begin position="1"/>
        <end position="61"/>
    </location>
</feature>
<dbReference type="InterPro" id="IPR043313">
    <property type="entry name" value="LRMDA"/>
</dbReference>
<reference evidence="8" key="1">
    <citation type="submission" date="2025-08" db="UniProtKB">
        <authorList>
            <consortium name="RefSeq"/>
        </authorList>
    </citation>
    <scope>IDENTIFICATION</scope>
</reference>
<accession>A0A8N5I1G3</accession>
<evidence type="ECO:0000313" key="7">
    <source>
        <dbReference type="Proteomes" id="UP000504602"/>
    </source>
</evidence>
<feature type="compositionally biased region" description="Polar residues" evidence="6">
    <location>
        <begin position="19"/>
        <end position="30"/>
    </location>
</feature>
<dbReference type="PANTHER" id="PTHR46282">
    <property type="entry name" value="LEUCINE-RICH MELANOCYTE DIFFERENTIATION-ASSOCIATED PROTEIN"/>
    <property type="match status" value="1"/>
</dbReference>
<protein>
    <recommendedName>
        <fullName evidence="5">Leucine-rich melanocyte differentiation-associated protein</fullName>
    </recommendedName>
</protein>
<dbReference type="OrthoDB" id="272149at2759"/>
<evidence type="ECO:0000256" key="3">
    <source>
        <dbReference type="ARBA" id="ARBA00022782"/>
    </source>
</evidence>
<organism evidence="7 8">
    <name type="scientific">Geospiza fortis</name>
    <name type="common">Medium ground-finch</name>
    <dbReference type="NCBI Taxonomy" id="48883"/>
    <lineage>
        <taxon>Eukaryota</taxon>
        <taxon>Metazoa</taxon>
        <taxon>Chordata</taxon>
        <taxon>Craniata</taxon>
        <taxon>Vertebrata</taxon>
        <taxon>Euteleostomi</taxon>
        <taxon>Archelosauria</taxon>
        <taxon>Archosauria</taxon>
        <taxon>Dinosauria</taxon>
        <taxon>Saurischia</taxon>
        <taxon>Theropoda</taxon>
        <taxon>Coelurosauria</taxon>
        <taxon>Aves</taxon>
        <taxon>Neognathae</taxon>
        <taxon>Neoaves</taxon>
        <taxon>Telluraves</taxon>
        <taxon>Australaves</taxon>
        <taxon>Passeriformes</taxon>
        <taxon>Thraupidae</taxon>
        <taxon>Geospiza</taxon>
    </lineage>
</organism>
<evidence type="ECO:0000313" key="8">
    <source>
        <dbReference type="RefSeq" id="XP_030917663.1"/>
    </source>
</evidence>
<evidence type="ECO:0000256" key="4">
    <source>
        <dbReference type="ARBA" id="ARBA00059627"/>
    </source>
</evidence>
<dbReference type="PROSITE" id="PS51450">
    <property type="entry name" value="LRR"/>
    <property type="match status" value="1"/>
</dbReference>
<feature type="region of interest" description="Disordered" evidence="6">
    <location>
        <begin position="96"/>
        <end position="122"/>
    </location>
</feature>
<dbReference type="PANTHER" id="PTHR46282:SF2">
    <property type="entry name" value="LEUCINE-RICH MELANOCYTE DIFFERENTIATION-ASSOCIATED PROTEIN"/>
    <property type="match status" value="1"/>
</dbReference>
<keyword evidence="1" id="KW-0433">Leucine-rich repeat</keyword>
<keyword evidence="7" id="KW-1185">Reference proteome</keyword>
<keyword evidence="3" id="KW-0221">Differentiation</keyword>
<sequence>MSSLRRDLNEIIHSHGHTLPTTSSVSSFGPANSELGRGEPATSTEQKGDQQAPRSTDPRRYLKGIGRRAEIVILPHPTFEPVALRVVSSRPVCVPPTPTHSLQNSPGWRGAERSPPPLSCDASRCPSSPGSVSFVPAPAGLNRSPAAGAWEGGPSPQREYWFAIYVLDFQLGCVESLLGTLTVSIRALHSSCFVSVRSRRMCQIVFNDPLFLRGICKAGFARYPPPFPCQEVPFKSCSAVSYISQDCEEIPEFLGRKYGHMAKRLDLSFNLLRSLEGLKTFSYLEELILDNNLLGNDLLLPRLPHLHTLTLNKNQITELESLLDHLAEVVPSLQYLSLLGNIACPNELVCKEKDEDDYQRYRYFVLHKLTNLKFLDTRKVTRREREEALIRGAFMKVVKPKDAKASSAAASASPEMHYTPLPSGSRDLTNHRGILGKCHYIYYGKHSEGNRFIRDDQL</sequence>
<dbReference type="FunFam" id="3.80.10.10:FF:000136">
    <property type="entry name" value="leucine-rich melanocyte differentiation-associated protein isoform X1"/>
    <property type="match status" value="1"/>
</dbReference>
<dbReference type="InterPro" id="IPR032675">
    <property type="entry name" value="LRR_dom_sf"/>
</dbReference>
<comment type="function">
    <text evidence="4">Required for melanocyte differentiation.</text>
</comment>
<dbReference type="SUPFAM" id="SSF52058">
    <property type="entry name" value="L domain-like"/>
    <property type="match status" value="1"/>
</dbReference>
<evidence type="ECO:0000256" key="5">
    <source>
        <dbReference type="ARBA" id="ARBA00073073"/>
    </source>
</evidence>
<dbReference type="Gene3D" id="3.80.10.10">
    <property type="entry name" value="Ribonuclease Inhibitor"/>
    <property type="match status" value="1"/>
</dbReference>
<evidence type="ECO:0000256" key="2">
    <source>
        <dbReference type="ARBA" id="ARBA00022737"/>
    </source>
</evidence>
<proteinExistence type="predicted"/>
<keyword evidence="2" id="KW-0677">Repeat</keyword>
<evidence type="ECO:0000256" key="1">
    <source>
        <dbReference type="ARBA" id="ARBA00022614"/>
    </source>
</evidence>
<name>A0A8N5I1G3_GEOFO</name>
<evidence type="ECO:0000256" key="6">
    <source>
        <dbReference type="SAM" id="MobiDB-lite"/>
    </source>
</evidence>
<gene>
    <name evidence="8" type="primary">LRMDA</name>
</gene>
<dbReference type="Proteomes" id="UP000504602">
    <property type="component" value="Unplaced"/>
</dbReference>
<dbReference type="RefSeq" id="XP_030917663.1">
    <property type="nucleotide sequence ID" value="XM_031061803.1"/>
</dbReference>
<feature type="compositionally biased region" description="Basic and acidic residues" evidence="6">
    <location>
        <begin position="1"/>
        <end position="13"/>
    </location>
</feature>
<dbReference type="GO" id="GO:0030318">
    <property type="term" value="P:melanocyte differentiation"/>
    <property type="evidence" value="ECO:0007669"/>
    <property type="project" value="TreeGrafter"/>
</dbReference>
<dbReference type="InterPro" id="IPR001611">
    <property type="entry name" value="Leu-rich_rpt"/>
</dbReference>
<dbReference type="GeneID" id="102037760"/>
<dbReference type="Pfam" id="PF14580">
    <property type="entry name" value="LRR_9"/>
    <property type="match status" value="1"/>
</dbReference>
<dbReference type="CTD" id="83938"/>
<dbReference type="AlphaFoldDB" id="A0A8N5I1G3"/>